<dbReference type="Proteomes" id="UP000676336">
    <property type="component" value="Unassembled WGS sequence"/>
</dbReference>
<accession>A0A816DZ03</accession>
<reference evidence="2" key="1">
    <citation type="submission" date="2021-02" db="EMBL/GenBank/DDBJ databases">
        <authorList>
            <person name="Nowell W R."/>
        </authorList>
    </citation>
    <scope>NUCLEOTIDE SEQUENCE</scope>
</reference>
<organism evidence="2 7">
    <name type="scientific">Rotaria magnacalcarata</name>
    <dbReference type="NCBI Taxonomy" id="392030"/>
    <lineage>
        <taxon>Eukaryota</taxon>
        <taxon>Metazoa</taxon>
        <taxon>Spiralia</taxon>
        <taxon>Gnathifera</taxon>
        <taxon>Rotifera</taxon>
        <taxon>Eurotatoria</taxon>
        <taxon>Bdelloidea</taxon>
        <taxon>Philodinida</taxon>
        <taxon>Philodinidae</taxon>
        <taxon>Rotaria</taxon>
    </lineage>
</organism>
<evidence type="ECO:0000313" key="6">
    <source>
        <dbReference type="EMBL" id="CAF4015325.1"/>
    </source>
</evidence>
<protein>
    <submittedName>
        <fullName evidence="2">Uncharacterized protein</fullName>
    </submittedName>
</protein>
<comment type="caution">
    <text evidence="2">The sequence shown here is derived from an EMBL/GenBank/DDBJ whole genome shotgun (WGS) entry which is preliminary data.</text>
</comment>
<dbReference type="EMBL" id="CAJNRE010020899">
    <property type="protein sequence ID" value="CAF2246685.1"/>
    <property type="molecule type" value="Genomic_DNA"/>
</dbReference>
<dbReference type="EMBL" id="CAJOBJ010004634">
    <property type="protein sequence ID" value="CAF4006702.1"/>
    <property type="molecule type" value="Genomic_DNA"/>
</dbReference>
<evidence type="ECO:0000313" key="7">
    <source>
        <dbReference type="Proteomes" id="UP000663834"/>
    </source>
</evidence>
<dbReference type="PANTHER" id="PTHR33053:SF9">
    <property type="entry name" value="AGAP000105-PA"/>
    <property type="match status" value="1"/>
</dbReference>
<dbReference type="EMBL" id="CAJOBI010004870">
    <property type="protein sequence ID" value="CAF4015325.1"/>
    <property type="molecule type" value="Genomic_DNA"/>
</dbReference>
<evidence type="ECO:0000313" key="5">
    <source>
        <dbReference type="EMBL" id="CAF4006702.1"/>
    </source>
</evidence>
<dbReference type="Proteomes" id="UP000663834">
    <property type="component" value="Unassembled WGS sequence"/>
</dbReference>
<evidence type="ECO:0000313" key="4">
    <source>
        <dbReference type="EMBL" id="CAF3989014.1"/>
    </source>
</evidence>
<dbReference type="Proteomes" id="UP000681720">
    <property type="component" value="Unassembled WGS sequence"/>
</dbReference>
<dbReference type="EMBL" id="CAJOBH010004414">
    <property type="protein sequence ID" value="CAF3989014.1"/>
    <property type="molecule type" value="Genomic_DNA"/>
</dbReference>
<evidence type="ECO:0000313" key="2">
    <source>
        <dbReference type="EMBL" id="CAF1640931.1"/>
    </source>
</evidence>
<evidence type="ECO:0000313" key="3">
    <source>
        <dbReference type="EMBL" id="CAF2246685.1"/>
    </source>
</evidence>
<name>A0A816DZ03_9BILA</name>
<dbReference type="AlphaFoldDB" id="A0A816DZ03"/>
<dbReference type="Proteomes" id="UP000663855">
    <property type="component" value="Unassembled WGS sequence"/>
</dbReference>
<dbReference type="Proteomes" id="UP000663824">
    <property type="component" value="Unassembled WGS sequence"/>
</dbReference>
<sequence length="363" mass="42246">MNRILEFCLVRILPLLPLRNGNKCKVSFYGIIGDCPALKLILEFIGHTGYYSCFYCYIHDVHVGGRGGKRQYYHENNIKLRHEQRYELESIRAIESSNNIYGHLGRSLLHDLLDIPLPHSIIVDYLHVSLLRHTRCILQQIYAKLSPAKRIILDQRLRSQKFPHFFNRKIRAVSDFSFIKATELKNLLLYALIPHMLYFLPKEQLAHLASYIIHGKKCFDDNTSSMSKELFLKYYQDHSVHYDDLQNLVLHLRLHFNQLFDNHGSLCYLGTFGQEDLIGAIGKSHHGTRFHGQLIAYHYEIDFALRNKTPLNRASSIENIDGPLDEVNETSDMLQDVTQHHRMICNCNKPEQLTSLSVYGEHD</sequence>
<dbReference type="OrthoDB" id="10053978at2759"/>
<dbReference type="Proteomes" id="UP000681967">
    <property type="component" value="Unassembled WGS sequence"/>
</dbReference>
<gene>
    <name evidence="4" type="ORF">BYL167_LOCUS13042</name>
    <name evidence="1" type="ORF">CJN711_LOCUS25435</name>
    <name evidence="5" type="ORF">GIL414_LOCUS12071</name>
    <name evidence="2" type="ORF">KQP761_LOCUS28055</name>
    <name evidence="3" type="ORF">MBJ925_LOCUS37642</name>
    <name evidence="6" type="ORF">SMN809_LOCUS12706</name>
</gene>
<dbReference type="EMBL" id="CAJNOW010015317">
    <property type="protein sequence ID" value="CAF1640931.1"/>
    <property type="molecule type" value="Genomic_DNA"/>
</dbReference>
<dbReference type="EMBL" id="CAJNOV010011844">
    <property type="protein sequence ID" value="CAF1466908.1"/>
    <property type="molecule type" value="Genomic_DNA"/>
</dbReference>
<dbReference type="PANTHER" id="PTHR33053">
    <property type="entry name" value="PROTEIN, PUTATIVE-RELATED"/>
    <property type="match status" value="1"/>
</dbReference>
<proteinExistence type="predicted"/>
<evidence type="ECO:0000313" key="1">
    <source>
        <dbReference type="EMBL" id="CAF1466908.1"/>
    </source>
</evidence>